<dbReference type="Pfam" id="PF10947">
    <property type="entry name" value="DUF2628"/>
    <property type="match status" value="1"/>
</dbReference>
<feature type="transmembrane region" description="Helical" evidence="1">
    <location>
        <begin position="52"/>
        <end position="70"/>
    </location>
</feature>
<accession>A0ABS7YS68</accession>
<dbReference type="EMBL" id="JAIWIU010000181">
    <property type="protein sequence ID" value="MCA2018540.1"/>
    <property type="molecule type" value="Genomic_DNA"/>
</dbReference>
<keyword evidence="1" id="KW-0812">Transmembrane</keyword>
<keyword evidence="1" id="KW-1133">Transmembrane helix</keyword>
<sequence length="212" mass="24743">MTMETPVTQESQLSAKWLKRFELLDQFNAINRNRTDILRDKAFRALPWKKRFLITTNLWAFLFGPLYYFAKKMHRKGFVILGIASLWSAMLTVIEYQFSLTLPAFCFSILPSVICASYANFDYYLKKEIGQIMWARAPFWLHTTSGVAIFTLLGIGINIWAIQDVMQHEYYTYDAQHAFITETVRCGDSIIHVTTGEYRFNSKESICELLQE</sequence>
<evidence type="ECO:0000256" key="1">
    <source>
        <dbReference type="SAM" id="Phobius"/>
    </source>
</evidence>
<feature type="transmembrane region" description="Helical" evidence="1">
    <location>
        <begin position="77"/>
        <end position="94"/>
    </location>
</feature>
<keyword evidence="3" id="KW-1185">Reference proteome</keyword>
<organism evidence="2 3">
    <name type="scientific">Vibrio tritonius</name>
    <dbReference type="NCBI Taxonomy" id="1435069"/>
    <lineage>
        <taxon>Bacteria</taxon>
        <taxon>Pseudomonadati</taxon>
        <taxon>Pseudomonadota</taxon>
        <taxon>Gammaproteobacteria</taxon>
        <taxon>Vibrionales</taxon>
        <taxon>Vibrionaceae</taxon>
        <taxon>Vibrio</taxon>
    </lineage>
</organism>
<proteinExistence type="predicted"/>
<keyword evidence="1" id="KW-0472">Membrane</keyword>
<dbReference type="RefSeq" id="WP_068717970.1">
    <property type="nucleotide sequence ID" value="NZ_AP014636.1"/>
</dbReference>
<evidence type="ECO:0000313" key="3">
    <source>
        <dbReference type="Proteomes" id="UP001199044"/>
    </source>
</evidence>
<dbReference type="Proteomes" id="UP001199044">
    <property type="component" value="Unassembled WGS sequence"/>
</dbReference>
<name>A0ABS7YS68_9VIBR</name>
<protein>
    <submittedName>
        <fullName evidence="2">DUF2628 domain-containing protein</fullName>
    </submittedName>
</protein>
<feature type="transmembrane region" description="Helical" evidence="1">
    <location>
        <begin position="100"/>
        <end position="119"/>
    </location>
</feature>
<comment type="caution">
    <text evidence="2">The sequence shown here is derived from an EMBL/GenBank/DDBJ whole genome shotgun (WGS) entry which is preliminary data.</text>
</comment>
<evidence type="ECO:0000313" key="2">
    <source>
        <dbReference type="EMBL" id="MCA2018540.1"/>
    </source>
</evidence>
<reference evidence="3" key="1">
    <citation type="submission" date="2023-07" db="EMBL/GenBank/DDBJ databases">
        <title>Molecular identification of indigenous halophilic bacteria isolated from red sea cost, biodegradation of synthetic dyes and assessment of degraded metabolite toxicity.</title>
        <authorList>
            <person name="Chaieb K."/>
            <person name="Altayb H.N."/>
        </authorList>
    </citation>
    <scope>NUCLEOTIDE SEQUENCE [LARGE SCALE GENOMIC DNA]</scope>
    <source>
        <strain evidence="3">K20</strain>
    </source>
</reference>
<gene>
    <name evidence="2" type="ORF">LDJ79_20665</name>
</gene>
<feature type="transmembrane region" description="Helical" evidence="1">
    <location>
        <begin position="139"/>
        <end position="162"/>
    </location>
</feature>
<dbReference type="InterPro" id="IPR024399">
    <property type="entry name" value="DUF2628"/>
</dbReference>